<feature type="compositionally biased region" description="Acidic residues" evidence="1">
    <location>
        <begin position="56"/>
        <end position="65"/>
    </location>
</feature>
<reference evidence="2 3" key="1">
    <citation type="submission" date="2016-06" db="EMBL/GenBank/DDBJ databases">
        <title>Comparative genomics of the ectomycorrhizal sister species Rhizopogon vinicolor and Rhizopogon vesiculosus (Basidiomycota: Boletales) reveals a divergence of the mating type B locus.</title>
        <authorList>
            <consortium name="DOE Joint Genome Institute"/>
            <person name="Mujic A.B."/>
            <person name="Kuo A."/>
            <person name="Tritt A."/>
            <person name="Lipzen A."/>
            <person name="Chen C."/>
            <person name="Johnson J."/>
            <person name="Sharma A."/>
            <person name="Barry K."/>
            <person name="Grigoriev I.V."/>
            <person name="Spatafora J.W."/>
        </authorList>
    </citation>
    <scope>NUCLEOTIDE SEQUENCE [LARGE SCALE GENOMIC DNA]</scope>
    <source>
        <strain evidence="2 3">AM-OR11-026</strain>
    </source>
</reference>
<protein>
    <submittedName>
        <fullName evidence="2">Uncharacterized protein</fullName>
    </submittedName>
</protein>
<dbReference type="OrthoDB" id="3358078at2759"/>
<evidence type="ECO:0000313" key="3">
    <source>
        <dbReference type="Proteomes" id="UP000092154"/>
    </source>
</evidence>
<accession>A0A1B7MJL7</accession>
<proteinExistence type="predicted"/>
<evidence type="ECO:0000313" key="2">
    <source>
        <dbReference type="EMBL" id="OAX32788.1"/>
    </source>
</evidence>
<dbReference type="EMBL" id="KV448916">
    <property type="protein sequence ID" value="OAX32788.1"/>
    <property type="molecule type" value="Genomic_DNA"/>
</dbReference>
<dbReference type="STRING" id="1314800.A0A1B7MJL7"/>
<dbReference type="Proteomes" id="UP000092154">
    <property type="component" value="Unassembled WGS sequence"/>
</dbReference>
<sequence>MTPLGNGSTSSLHCQQQSSEHMRIMLEPLTIDNCPCIREVECAAESGHKSALEQQIDSEVDDETRGEEPPSEIWRRVGGEYRESLRVSDELVRTITGFLLGVGKVVKEASACTLNNPGQLHSRTVTLIMRKFPAERPK</sequence>
<feature type="region of interest" description="Disordered" evidence="1">
    <location>
        <begin position="47"/>
        <end position="71"/>
    </location>
</feature>
<dbReference type="InParanoid" id="A0A1B7MJL7"/>
<name>A0A1B7MJL7_9AGAM</name>
<dbReference type="AlphaFoldDB" id="A0A1B7MJL7"/>
<organism evidence="2 3">
    <name type="scientific">Rhizopogon vinicolor AM-OR11-026</name>
    <dbReference type="NCBI Taxonomy" id="1314800"/>
    <lineage>
        <taxon>Eukaryota</taxon>
        <taxon>Fungi</taxon>
        <taxon>Dikarya</taxon>
        <taxon>Basidiomycota</taxon>
        <taxon>Agaricomycotina</taxon>
        <taxon>Agaricomycetes</taxon>
        <taxon>Agaricomycetidae</taxon>
        <taxon>Boletales</taxon>
        <taxon>Suillineae</taxon>
        <taxon>Rhizopogonaceae</taxon>
        <taxon>Rhizopogon</taxon>
    </lineage>
</organism>
<keyword evidence="3" id="KW-1185">Reference proteome</keyword>
<gene>
    <name evidence="2" type="ORF">K503DRAFT_804941</name>
</gene>
<evidence type="ECO:0000256" key="1">
    <source>
        <dbReference type="SAM" id="MobiDB-lite"/>
    </source>
</evidence>